<dbReference type="InterPro" id="IPR001789">
    <property type="entry name" value="Sig_transdc_resp-reg_receiver"/>
</dbReference>
<evidence type="ECO:0000256" key="6">
    <source>
        <dbReference type="ARBA" id="ARBA00023125"/>
    </source>
</evidence>
<dbReference type="Proteomes" id="UP000005387">
    <property type="component" value="Unassembled WGS sequence"/>
</dbReference>
<dbReference type="STRING" id="717606.PaecuDRAFT_3440"/>
<dbReference type="PROSITE" id="PS01124">
    <property type="entry name" value="HTH_ARAC_FAMILY_2"/>
    <property type="match status" value="1"/>
</dbReference>
<name>E0ICQ1_9BACL</name>
<keyword evidence="12" id="KW-1185">Reference proteome</keyword>
<dbReference type="GO" id="GO:0043565">
    <property type="term" value="F:sequence-specific DNA binding"/>
    <property type="evidence" value="ECO:0007669"/>
    <property type="project" value="InterPro"/>
</dbReference>
<evidence type="ECO:0000313" key="12">
    <source>
        <dbReference type="Proteomes" id="UP000005387"/>
    </source>
</evidence>
<dbReference type="SUPFAM" id="SSF46689">
    <property type="entry name" value="Homeodomain-like"/>
    <property type="match status" value="2"/>
</dbReference>
<evidence type="ECO:0000256" key="4">
    <source>
        <dbReference type="ARBA" id="ARBA00023012"/>
    </source>
</evidence>
<dbReference type="SMART" id="SM00342">
    <property type="entry name" value="HTH_ARAC"/>
    <property type="match status" value="1"/>
</dbReference>
<dbReference type="RefSeq" id="WP_006039428.1">
    <property type="nucleotide sequence ID" value="NZ_AEDD01000009.1"/>
</dbReference>
<evidence type="ECO:0000256" key="5">
    <source>
        <dbReference type="ARBA" id="ARBA00023015"/>
    </source>
</evidence>
<dbReference type="eggNOG" id="COG2207">
    <property type="taxonomic scope" value="Bacteria"/>
</dbReference>
<dbReference type="InterPro" id="IPR018060">
    <property type="entry name" value="HTH_AraC"/>
</dbReference>
<keyword evidence="6" id="KW-0238">DNA-binding</keyword>
<keyword evidence="3 8" id="KW-0597">Phosphoprotein</keyword>
<dbReference type="InterPro" id="IPR011006">
    <property type="entry name" value="CheY-like_superfamily"/>
</dbReference>
<proteinExistence type="predicted"/>
<dbReference type="PANTHER" id="PTHR42713">
    <property type="entry name" value="HISTIDINE KINASE-RELATED"/>
    <property type="match status" value="1"/>
</dbReference>
<dbReference type="CDD" id="cd17536">
    <property type="entry name" value="REC_YesN-like"/>
    <property type="match status" value="1"/>
</dbReference>
<evidence type="ECO:0000256" key="3">
    <source>
        <dbReference type="ARBA" id="ARBA00022553"/>
    </source>
</evidence>
<evidence type="ECO:0000259" key="10">
    <source>
        <dbReference type="PROSITE" id="PS50110"/>
    </source>
</evidence>
<accession>E0ICQ1</accession>
<evidence type="ECO:0000256" key="7">
    <source>
        <dbReference type="ARBA" id="ARBA00023163"/>
    </source>
</evidence>
<dbReference type="InterPro" id="IPR051552">
    <property type="entry name" value="HptR"/>
</dbReference>
<dbReference type="Pfam" id="PF12833">
    <property type="entry name" value="HTH_18"/>
    <property type="match status" value="1"/>
</dbReference>
<dbReference type="InterPro" id="IPR009057">
    <property type="entry name" value="Homeodomain-like_sf"/>
</dbReference>
<feature type="domain" description="Response regulatory" evidence="10">
    <location>
        <begin position="2"/>
        <end position="122"/>
    </location>
</feature>
<dbReference type="OrthoDB" id="159632at2"/>
<dbReference type="GO" id="GO:0005737">
    <property type="term" value="C:cytoplasm"/>
    <property type="evidence" value="ECO:0007669"/>
    <property type="project" value="UniProtKB-SubCell"/>
</dbReference>
<evidence type="ECO:0000256" key="2">
    <source>
        <dbReference type="ARBA" id="ARBA00022490"/>
    </source>
</evidence>
<dbReference type="GO" id="GO:0000160">
    <property type="term" value="P:phosphorelay signal transduction system"/>
    <property type="evidence" value="ECO:0007669"/>
    <property type="project" value="UniProtKB-KW"/>
</dbReference>
<dbReference type="PROSITE" id="PS50110">
    <property type="entry name" value="RESPONSE_REGULATORY"/>
    <property type="match status" value="1"/>
</dbReference>
<dbReference type="Pfam" id="PF00072">
    <property type="entry name" value="Response_reg"/>
    <property type="match status" value="1"/>
</dbReference>
<sequence>MKVMIVDDEEMIRLGLEKIMSKLHPNLSVVGSYSNGAVAWDNFAKLYSDGLDLVVTDIKMPFMDGIKLIEKIREVASDVQIIVLSGFEEFEYARAALRFGVKDYLLKPVDKIQLQERLVEIESLRQKALANKPEESAAPIEDREHHAVEQVKHELEQSYDQPFELEKLAQSVGMNGSYLSRLFRIQTNMTMTDYVIQLRIEKAKELLIGNPALRNYEISQLVGYHDPVYFNKLFKKTVGVTPKDYREGKRGTPGS</sequence>
<dbReference type="AlphaFoldDB" id="E0ICQ1"/>
<keyword evidence="7" id="KW-0804">Transcription</keyword>
<reference evidence="11 12" key="1">
    <citation type="submission" date="2010-07" db="EMBL/GenBank/DDBJ databases">
        <title>The draft genome of Paenibacillus curdlanolyticus YK9.</title>
        <authorList>
            <consortium name="US DOE Joint Genome Institute (JGI-PGF)"/>
            <person name="Lucas S."/>
            <person name="Copeland A."/>
            <person name="Lapidus A."/>
            <person name="Cheng J.-F."/>
            <person name="Bruce D."/>
            <person name="Goodwin L."/>
            <person name="Pitluck S."/>
            <person name="Land M.L."/>
            <person name="Hauser L."/>
            <person name="Chang Y.-J."/>
            <person name="Jeffries C."/>
            <person name="Anderson I.J."/>
            <person name="Johnson E."/>
            <person name="Loganathan U."/>
            <person name="Mulhopadhyay B."/>
            <person name="Kyrpides N."/>
            <person name="Woyke T.J."/>
        </authorList>
    </citation>
    <scope>NUCLEOTIDE SEQUENCE [LARGE SCALE GENOMIC DNA]</scope>
    <source>
        <strain evidence="11 12">YK9</strain>
    </source>
</reference>
<evidence type="ECO:0000259" key="9">
    <source>
        <dbReference type="PROSITE" id="PS01124"/>
    </source>
</evidence>
<feature type="domain" description="HTH araC/xylS-type" evidence="9">
    <location>
        <begin position="149"/>
        <end position="248"/>
    </location>
</feature>
<dbReference type="eggNOG" id="COG4753">
    <property type="taxonomic scope" value="Bacteria"/>
</dbReference>
<dbReference type="PANTHER" id="PTHR42713:SF3">
    <property type="entry name" value="TRANSCRIPTIONAL REGULATORY PROTEIN HPTR"/>
    <property type="match status" value="1"/>
</dbReference>
<feature type="modified residue" description="4-aspartylphosphate" evidence="8">
    <location>
        <position position="57"/>
    </location>
</feature>
<evidence type="ECO:0000313" key="11">
    <source>
        <dbReference type="EMBL" id="EFM09937.1"/>
    </source>
</evidence>
<dbReference type="Gene3D" id="3.40.50.2300">
    <property type="match status" value="1"/>
</dbReference>
<organism evidence="11 12">
    <name type="scientific">Paenibacillus curdlanolyticus YK9</name>
    <dbReference type="NCBI Taxonomy" id="717606"/>
    <lineage>
        <taxon>Bacteria</taxon>
        <taxon>Bacillati</taxon>
        <taxon>Bacillota</taxon>
        <taxon>Bacilli</taxon>
        <taxon>Bacillales</taxon>
        <taxon>Paenibacillaceae</taxon>
        <taxon>Paenibacillus</taxon>
    </lineage>
</organism>
<dbReference type="EMBL" id="AEDD01000009">
    <property type="protein sequence ID" value="EFM09937.1"/>
    <property type="molecule type" value="Genomic_DNA"/>
</dbReference>
<gene>
    <name evidence="11" type="ORF">PaecuDRAFT_3440</name>
</gene>
<keyword evidence="2" id="KW-0963">Cytoplasm</keyword>
<keyword evidence="4" id="KW-0902">Two-component regulatory system</keyword>
<dbReference type="GO" id="GO:0003700">
    <property type="term" value="F:DNA-binding transcription factor activity"/>
    <property type="evidence" value="ECO:0007669"/>
    <property type="project" value="InterPro"/>
</dbReference>
<protein>
    <submittedName>
        <fullName evidence="11">Two component transcriptional regulator, AraC family</fullName>
    </submittedName>
</protein>
<dbReference type="SMART" id="SM00448">
    <property type="entry name" value="REC"/>
    <property type="match status" value="1"/>
</dbReference>
<evidence type="ECO:0000256" key="1">
    <source>
        <dbReference type="ARBA" id="ARBA00004496"/>
    </source>
</evidence>
<evidence type="ECO:0000256" key="8">
    <source>
        <dbReference type="PROSITE-ProRule" id="PRU00169"/>
    </source>
</evidence>
<comment type="subcellular location">
    <subcellularLocation>
        <location evidence="1">Cytoplasm</location>
    </subcellularLocation>
</comment>
<dbReference type="SUPFAM" id="SSF52172">
    <property type="entry name" value="CheY-like"/>
    <property type="match status" value="1"/>
</dbReference>
<dbReference type="Gene3D" id="1.10.10.60">
    <property type="entry name" value="Homeodomain-like"/>
    <property type="match status" value="2"/>
</dbReference>
<keyword evidence="5" id="KW-0805">Transcription regulation</keyword>